<dbReference type="RefSeq" id="WP_284378021.1">
    <property type="nucleotide sequence ID" value="NZ_BSNM01000002.1"/>
</dbReference>
<dbReference type="EMBL" id="BSNM01000002">
    <property type="protein sequence ID" value="GLQ29862.1"/>
    <property type="molecule type" value="Genomic_DNA"/>
</dbReference>
<dbReference type="GO" id="GO:0009982">
    <property type="term" value="F:pseudouridine synthase activity"/>
    <property type="evidence" value="ECO:0007669"/>
    <property type="project" value="InterPro"/>
</dbReference>
<feature type="domain" description="Pseudouridine synthase RsuA/RluA-like" evidence="2">
    <location>
        <begin position="21"/>
        <end position="175"/>
    </location>
</feature>
<protein>
    <submittedName>
        <fullName evidence="3">RNA pseudouridine synthase</fullName>
    </submittedName>
</protein>
<reference evidence="3" key="2">
    <citation type="submission" date="2023-01" db="EMBL/GenBank/DDBJ databases">
        <title>Draft genome sequence of Litoribrevibacter albus strain NBRC 110071.</title>
        <authorList>
            <person name="Sun Q."/>
            <person name="Mori K."/>
        </authorList>
    </citation>
    <scope>NUCLEOTIDE SEQUENCE</scope>
    <source>
        <strain evidence="3">NBRC 110071</strain>
    </source>
</reference>
<dbReference type="GO" id="GO:0140098">
    <property type="term" value="F:catalytic activity, acting on RNA"/>
    <property type="evidence" value="ECO:0007669"/>
    <property type="project" value="UniProtKB-ARBA"/>
</dbReference>
<dbReference type="InterPro" id="IPR050188">
    <property type="entry name" value="RluA_PseudoU_synthase"/>
</dbReference>
<dbReference type="AlphaFoldDB" id="A0AA37W474"/>
<dbReference type="InterPro" id="IPR006224">
    <property type="entry name" value="PsdUridine_synth_RluA-like_CS"/>
</dbReference>
<dbReference type="GO" id="GO:0003723">
    <property type="term" value="F:RNA binding"/>
    <property type="evidence" value="ECO:0007669"/>
    <property type="project" value="InterPro"/>
</dbReference>
<evidence type="ECO:0000259" key="2">
    <source>
        <dbReference type="Pfam" id="PF00849"/>
    </source>
</evidence>
<comment type="similarity">
    <text evidence="1">Belongs to the pseudouridine synthase RluA family.</text>
</comment>
<dbReference type="SUPFAM" id="SSF55120">
    <property type="entry name" value="Pseudouridine synthase"/>
    <property type="match status" value="1"/>
</dbReference>
<dbReference type="Proteomes" id="UP001161389">
    <property type="component" value="Unassembled WGS sequence"/>
</dbReference>
<dbReference type="PROSITE" id="PS01129">
    <property type="entry name" value="PSI_RLU"/>
    <property type="match status" value="1"/>
</dbReference>
<gene>
    <name evidence="3" type="ORF">GCM10007876_03400</name>
</gene>
<reference evidence="3" key="1">
    <citation type="journal article" date="2014" name="Int. J. Syst. Evol. Microbiol.">
        <title>Complete genome sequence of Corynebacterium casei LMG S-19264T (=DSM 44701T), isolated from a smear-ripened cheese.</title>
        <authorList>
            <consortium name="US DOE Joint Genome Institute (JGI-PGF)"/>
            <person name="Walter F."/>
            <person name="Albersmeier A."/>
            <person name="Kalinowski J."/>
            <person name="Ruckert C."/>
        </authorList>
    </citation>
    <scope>NUCLEOTIDE SEQUENCE</scope>
    <source>
        <strain evidence="3">NBRC 110071</strain>
    </source>
</reference>
<dbReference type="Gene3D" id="3.30.2350.10">
    <property type="entry name" value="Pseudouridine synthase"/>
    <property type="match status" value="1"/>
</dbReference>
<evidence type="ECO:0000313" key="3">
    <source>
        <dbReference type="EMBL" id="GLQ29862.1"/>
    </source>
</evidence>
<dbReference type="Pfam" id="PF00849">
    <property type="entry name" value="PseudoU_synth_2"/>
    <property type="match status" value="1"/>
</dbReference>
<dbReference type="GO" id="GO:0000455">
    <property type="term" value="P:enzyme-directed rRNA pseudouridine synthesis"/>
    <property type="evidence" value="ECO:0007669"/>
    <property type="project" value="TreeGrafter"/>
</dbReference>
<name>A0AA37W474_9GAMM</name>
<proteinExistence type="inferred from homology"/>
<accession>A0AA37W474</accession>
<organism evidence="3 4">
    <name type="scientific">Litoribrevibacter albus</name>
    <dbReference type="NCBI Taxonomy" id="1473156"/>
    <lineage>
        <taxon>Bacteria</taxon>
        <taxon>Pseudomonadati</taxon>
        <taxon>Pseudomonadota</taxon>
        <taxon>Gammaproteobacteria</taxon>
        <taxon>Oceanospirillales</taxon>
        <taxon>Oceanospirillaceae</taxon>
        <taxon>Litoribrevibacter</taxon>
    </lineage>
</organism>
<dbReference type="InterPro" id="IPR006508">
    <property type="entry name" value="PsdUridine_synth_RluA-like"/>
</dbReference>
<dbReference type="InterPro" id="IPR020103">
    <property type="entry name" value="PsdUridine_synth_cat_dom_sf"/>
</dbReference>
<sequence length="258" mass="29039">MTLVSNFVDFSDIEIVYDHQDFLVINKPAGLSVHKDQQAEGLLTGLARSLKLEHLYLVHRLDQMTSGLLILAKNQTSNRVLSQMFQRRDVQKYYIAISDKKPKKKQGLIKGDMEKGRGGSWKLIKSSVNPAITQFFSFSLDPSLFDEGRQVSKGLRLFLLKPHTGKTHQLRVALKSLGSAIVGDTRYATQTSNPQSISEPKALIDRGYLHAWRLCFQYEGENFDLTALPDSGELFTQSAFLAFLESLGHPKDLAWPTI</sequence>
<dbReference type="PANTHER" id="PTHR21600">
    <property type="entry name" value="MITOCHONDRIAL RNA PSEUDOURIDINE SYNTHASE"/>
    <property type="match status" value="1"/>
</dbReference>
<comment type="caution">
    <text evidence="3">The sequence shown here is derived from an EMBL/GenBank/DDBJ whole genome shotgun (WGS) entry which is preliminary data.</text>
</comment>
<keyword evidence="4" id="KW-1185">Reference proteome</keyword>
<evidence type="ECO:0000256" key="1">
    <source>
        <dbReference type="ARBA" id="ARBA00010876"/>
    </source>
</evidence>
<dbReference type="CDD" id="cd02869">
    <property type="entry name" value="PseudoU_synth_RluA_like"/>
    <property type="match status" value="1"/>
</dbReference>
<dbReference type="PANTHER" id="PTHR21600:SF87">
    <property type="entry name" value="RNA PSEUDOURIDYLATE SYNTHASE DOMAIN-CONTAINING PROTEIN 1"/>
    <property type="match status" value="1"/>
</dbReference>
<dbReference type="NCBIfam" id="TIGR01621">
    <property type="entry name" value="RluA-like"/>
    <property type="match status" value="1"/>
</dbReference>
<dbReference type="InterPro" id="IPR006145">
    <property type="entry name" value="PsdUridine_synth_RsuA/RluA"/>
</dbReference>
<evidence type="ECO:0000313" key="4">
    <source>
        <dbReference type="Proteomes" id="UP001161389"/>
    </source>
</evidence>